<dbReference type="InterPro" id="IPR036514">
    <property type="entry name" value="SGNH_hydro_sf"/>
</dbReference>
<feature type="transmembrane region" description="Helical" evidence="1">
    <location>
        <begin position="12"/>
        <end position="34"/>
    </location>
</feature>
<dbReference type="CDD" id="cd00229">
    <property type="entry name" value="SGNH_hydrolase"/>
    <property type="match status" value="1"/>
</dbReference>
<accession>A0A916MZG6</accession>
<dbReference type="GO" id="GO:0016788">
    <property type="term" value="F:hydrolase activity, acting on ester bonds"/>
    <property type="evidence" value="ECO:0007669"/>
    <property type="project" value="UniProtKB-ARBA"/>
</dbReference>
<gene>
    <name evidence="2" type="ORF">GTOL_10803</name>
</gene>
<dbReference type="Gene3D" id="3.40.50.1110">
    <property type="entry name" value="SGNH hydrolase"/>
    <property type="match status" value="1"/>
</dbReference>
<protein>
    <recommendedName>
        <fullName evidence="4">SGNH/GDSL hydrolase family protein</fullName>
    </recommendedName>
</protein>
<dbReference type="Proteomes" id="UP000742786">
    <property type="component" value="Unassembled WGS sequence"/>
</dbReference>
<name>A0A916MZG6_9PROT</name>
<reference evidence="2" key="1">
    <citation type="submission" date="2021-04" db="EMBL/GenBank/DDBJ databases">
        <authorList>
            <person name="Hornung B."/>
        </authorList>
    </citation>
    <scope>NUCLEOTIDE SEQUENCE</scope>
    <source>
        <strain evidence="2">G5G6</strain>
    </source>
</reference>
<sequence>MRETAFPGIKRLAVPFLIVAVAVLAALLLFEILLRGIGYSAPIWYQPDPQLGWTLRPGIAAWATREGRAYVEVNAAGWRDQNHPLDKPANIYRIAVLGDSYAEAMQVSREETFWALLPEKLAACGFRNGKQRIEVMNFGVSSYGTAQEYLVLESKAMRYRPDLVLLQFTNGNDVTNNSKALENRKIRPFYVLDRDGELRLDNSFSAAPEFRAKLSPASEAFRKMADMSRVAQLVNAARTLPLLRTANAADARGVEQGMEPDVLAPPRDPLWDEAWRVTEKLVAKTDQYAKRNGAHFLVVTIPYAIQVHPDAAVRTELQNRLGVADLFYPDRRITGFAHGHDIDALALAPEMQRLAEKRNIYFHGFANNGMGRGHWNADGHRVAAELIAQHLCGQQP</sequence>
<dbReference type="EMBL" id="CAJQUM010000001">
    <property type="protein sequence ID" value="CAG4882921.1"/>
    <property type="molecule type" value="Genomic_DNA"/>
</dbReference>
<evidence type="ECO:0008006" key="4">
    <source>
        <dbReference type="Google" id="ProtNLM"/>
    </source>
</evidence>
<organism evidence="2 3">
    <name type="scientific">Georgfuchsia toluolica</name>
    <dbReference type="NCBI Taxonomy" id="424218"/>
    <lineage>
        <taxon>Bacteria</taxon>
        <taxon>Pseudomonadati</taxon>
        <taxon>Pseudomonadota</taxon>
        <taxon>Betaproteobacteria</taxon>
        <taxon>Nitrosomonadales</taxon>
        <taxon>Sterolibacteriaceae</taxon>
        <taxon>Georgfuchsia</taxon>
    </lineage>
</organism>
<dbReference type="AlphaFoldDB" id="A0A916MZG6"/>
<dbReference type="RefSeq" id="WP_220634938.1">
    <property type="nucleotide sequence ID" value="NZ_CAJQUM010000001.1"/>
</dbReference>
<evidence type="ECO:0000313" key="3">
    <source>
        <dbReference type="Proteomes" id="UP000742786"/>
    </source>
</evidence>
<keyword evidence="1" id="KW-0472">Membrane</keyword>
<evidence type="ECO:0000256" key="1">
    <source>
        <dbReference type="SAM" id="Phobius"/>
    </source>
</evidence>
<keyword evidence="3" id="KW-1185">Reference proteome</keyword>
<evidence type="ECO:0000313" key="2">
    <source>
        <dbReference type="EMBL" id="CAG4882921.1"/>
    </source>
</evidence>
<keyword evidence="1" id="KW-0812">Transmembrane</keyword>
<dbReference type="SUPFAM" id="SSF52266">
    <property type="entry name" value="SGNH hydrolase"/>
    <property type="match status" value="1"/>
</dbReference>
<proteinExistence type="predicted"/>
<keyword evidence="1" id="KW-1133">Transmembrane helix</keyword>
<comment type="caution">
    <text evidence="2">The sequence shown here is derived from an EMBL/GenBank/DDBJ whole genome shotgun (WGS) entry which is preliminary data.</text>
</comment>